<name>A0A3P4AZM6_9BURK</name>
<dbReference type="RefSeq" id="WP_124078377.1">
    <property type="nucleotide sequence ID" value="NZ_UWPJ01000009.1"/>
</dbReference>
<dbReference type="PANTHER" id="PTHR33495:SF2">
    <property type="entry name" value="ANTI-SIGMA FACTOR ANTAGONIST TM_1081-RELATED"/>
    <property type="match status" value="1"/>
</dbReference>
<dbReference type="GO" id="GO:0043856">
    <property type="term" value="F:anti-sigma factor antagonist activity"/>
    <property type="evidence" value="ECO:0007669"/>
    <property type="project" value="InterPro"/>
</dbReference>
<comment type="similarity">
    <text evidence="1 2">Belongs to the anti-sigma-factor antagonist family.</text>
</comment>
<dbReference type="PROSITE" id="PS50801">
    <property type="entry name" value="STAS"/>
    <property type="match status" value="1"/>
</dbReference>
<reference evidence="4 5" key="1">
    <citation type="submission" date="2018-10" db="EMBL/GenBank/DDBJ databases">
        <authorList>
            <person name="Criscuolo A."/>
        </authorList>
    </citation>
    <scope>NUCLEOTIDE SEQUENCE [LARGE SCALE GENOMIC DNA]</scope>
    <source>
        <strain evidence="4">DnA1</strain>
    </source>
</reference>
<dbReference type="PANTHER" id="PTHR33495">
    <property type="entry name" value="ANTI-SIGMA FACTOR ANTAGONIST TM_1081-RELATED-RELATED"/>
    <property type="match status" value="1"/>
</dbReference>
<sequence length="112" mass="11928">MELQESLEGEVVVLVPQGRLNSTTSPRLGARLDQLAAAPNGRLVLDLASVDFISSAGLRVILSAAKQARMARGLLVLCAVQPPVQEIFDISGFTALLSIHPRRENALQELGA</sequence>
<evidence type="ECO:0000259" key="3">
    <source>
        <dbReference type="PROSITE" id="PS50801"/>
    </source>
</evidence>
<dbReference type="Pfam" id="PF01740">
    <property type="entry name" value="STAS"/>
    <property type="match status" value="1"/>
</dbReference>
<dbReference type="InterPro" id="IPR003658">
    <property type="entry name" value="Anti-sigma_ant"/>
</dbReference>
<dbReference type="NCBIfam" id="TIGR00377">
    <property type="entry name" value="ant_ant_sig"/>
    <property type="match status" value="1"/>
</dbReference>
<dbReference type="Gene3D" id="3.30.750.24">
    <property type="entry name" value="STAS domain"/>
    <property type="match status" value="1"/>
</dbReference>
<dbReference type="OrthoDB" id="280847at2"/>
<dbReference type="CDD" id="cd07043">
    <property type="entry name" value="STAS_anti-anti-sigma_factors"/>
    <property type="match status" value="1"/>
</dbReference>
<evidence type="ECO:0000256" key="1">
    <source>
        <dbReference type="ARBA" id="ARBA00009013"/>
    </source>
</evidence>
<dbReference type="InterPro" id="IPR036513">
    <property type="entry name" value="STAS_dom_sf"/>
</dbReference>
<protein>
    <recommendedName>
        <fullName evidence="2">Anti-sigma factor antagonist</fullName>
    </recommendedName>
</protein>
<evidence type="ECO:0000313" key="4">
    <source>
        <dbReference type="EMBL" id="VCU69021.1"/>
    </source>
</evidence>
<evidence type="ECO:0000313" key="5">
    <source>
        <dbReference type="Proteomes" id="UP000277294"/>
    </source>
</evidence>
<keyword evidence="5" id="KW-1185">Reference proteome</keyword>
<dbReference type="InterPro" id="IPR002645">
    <property type="entry name" value="STAS_dom"/>
</dbReference>
<gene>
    <name evidence="4" type="primary">btrV</name>
    <name evidence="4" type="ORF">PIGHUM_01081</name>
</gene>
<dbReference type="AlphaFoldDB" id="A0A3P4AZM6"/>
<organism evidence="4 5">
    <name type="scientific">Pigmentiphaga humi</name>
    <dbReference type="NCBI Taxonomy" id="2478468"/>
    <lineage>
        <taxon>Bacteria</taxon>
        <taxon>Pseudomonadati</taxon>
        <taxon>Pseudomonadota</taxon>
        <taxon>Betaproteobacteria</taxon>
        <taxon>Burkholderiales</taxon>
        <taxon>Alcaligenaceae</taxon>
        <taxon>Pigmentiphaga</taxon>
    </lineage>
</organism>
<dbReference type="SUPFAM" id="SSF52091">
    <property type="entry name" value="SpoIIaa-like"/>
    <property type="match status" value="1"/>
</dbReference>
<feature type="domain" description="STAS" evidence="3">
    <location>
        <begin position="1"/>
        <end position="110"/>
    </location>
</feature>
<accession>A0A3P4AZM6</accession>
<proteinExistence type="inferred from homology"/>
<dbReference type="Proteomes" id="UP000277294">
    <property type="component" value="Unassembled WGS sequence"/>
</dbReference>
<dbReference type="EMBL" id="UWPJ01000009">
    <property type="protein sequence ID" value="VCU69021.1"/>
    <property type="molecule type" value="Genomic_DNA"/>
</dbReference>
<evidence type="ECO:0000256" key="2">
    <source>
        <dbReference type="RuleBase" id="RU003749"/>
    </source>
</evidence>